<keyword evidence="15" id="KW-1185">Reference proteome</keyword>
<protein>
    <recommendedName>
        <fullName evidence="4">diacylglycerol O-acyltransferase</fullName>
        <ecNumber evidence="4">2.3.1.20</ecNumber>
    </recommendedName>
</protein>
<reference evidence="14 15" key="1">
    <citation type="submission" date="2019-03" db="EMBL/GenBank/DDBJ databases">
        <title>Draft genome sequences of novel Actinobacteria.</title>
        <authorList>
            <person name="Sahin N."/>
            <person name="Ay H."/>
            <person name="Saygin H."/>
        </authorList>
    </citation>
    <scope>NUCLEOTIDE SEQUENCE [LARGE SCALE GENOMIC DNA]</scope>
    <source>
        <strain evidence="14 15">H3C3</strain>
    </source>
</reference>
<feature type="region of interest" description="Disordered" evidence="11">
    <location>
        <begin position="172"/>
        <end position="194"/>
    </location>
</feature>
<dbReference type="RefSeq" id="WP_131888666.1">
    <property type="nucleotide sequence ID" value="NZ_SMKU01000001.1"/>
</dbReference>
<dbReference type="GO" id="GO:0006071">
    <property type="term" value="P:glycerol metabolic process"/>
    <property type="evidence" value="ECO:0007669"/>
    <property type="project" value="UniProtKB-KW"/>
</dbReference>
<dbReference type="InterPro" id="IPR009721">
    <property type="entry name" value="O-acyltransferase_WSD1_C"/>
</dbReference>
<dbReference type="GO" id="GO:0005886">
    <property type="term" value="C:plasma membrane"/>
    <property type="evidence" value="ECO:0007669"/>
    <property type="project" value="TreeGrafter"/>
</dbReference>
<evidence type="ECO:0000256" key="8">
    <source>
        <dbReference type="ARBA" id="ARBA00023098"/>
    </source>
</evidence>
<comment type="pathway">
    <text evidence="1">Glycerolipid metabolism; triacylglycerol biosynthesis.</text>
</comment>
<evidence type="ECO:0000259" key="12">
    <source>
        <dbReference type="Pfam" id="PF03007"/>
    </source>
</evidence>
<feature type="domain" description="O-acyltransferase WSD1-like N-terminal" evidence="12">
    <location>
        <begin position="19"/>
        <end position="286"/>
    </location>
</feature>
<dbReference type="AlphaFoldDB" id="A0A4R5CEY6"/>
<dbReference type="GO" id="GO:0071731">
    <property type="term" value="P:response to nitric oxide"/>
    <property type="evidence" value="ECO:0007669"/>
    <property type="project" value="TreeGrafter"/>
</dbReference>
<evidence type="ECO:0000256" key="6">
    <source>
        <dbReference type="ARBA" id="ARBA00022679"/>
    </source>
</evidence>
<keyword evidence="7" id="KW-0319">Glycerol metabolism</keyword>
<dbReference type="InterPro" id="IPR004255">
    <property type="entry name" value="O-acyltransferase_WSD1_N"/>
</dbReference>
<evidence type="ECO:0000256" key="1">
    <source>
        <dbReference type="ARBA" id="ARBA00004771"/>
    </source>
</evidence>
<dbReference type="Proteomes" id="UP000294513">
    <property type="component" value="Unassembled WGS sequence"/>
</dbReference>
<evidence type="ECO:0000313" key="15">
    <source>
        <dbReference type="Proteomes" id="UP000294513"/>
    </source>
</evidence>
<evidence type="ECO:0000259" key="13">
    <source>
        <dbReference type="Pfam" id="PF06974"/>
    </source>
</evidence>
<dbReference type="OrthoDB" id="3212043at2"/>
<comment type="catalytic activity">
    <reaction evidence="10">
        <text>an acyl-CoA + a 1,2-diacyl-sn-glycerol = a triacyl-sn-glycerol + CoA</text>
        <dbReference type="Rhea" id="RHEA:10868"/>
        <dbReference type="ChEBI" id="CHEBI:17815"/>
        <dbReference type="ChEBI" id="CHEBI:57287"/>
        <dbReference type="ChEBI" id="CHEBI:58342"/>
        <dbReference type="ChEBI" id="CHEBI:64615"/>
        <dbReference type="EC" id="2.3.1.20"/>
    </reaction>
</comment>
<evidence type="ECO:0000256" key="3">
    <source>
        <dbReference type="ARBA" id="ARBA00009587"/>
    </source>
</evidence>
<keyword evidence="6" id="KW-0808">Transferase</keyword>
<evidence type="ECO:0000256" key="11">
    <source>
        <dbReference type="SAM" id="MobiDB-lite"/>
    </source>
</evidence>
<evidence type="ECO:0000256" key="10">
    <source>
        <dbReference type="ARBA" id="ARBA00048109"/>
    </source>
</evidence>
<evidence type="ECO:0000256" key="7">
    <source>
        <dbReference type="ARBA" id="ARBA00022798"/>
    </source>
</evidence>
<proteinExistence type="inferred from homology"/>
<organism evidence="14 15">
    <name type="scientific">Actinomadura rubrisoli</name>
    <dbReference type="NCBI Taxonomy" id="2530368"/>
    <lineage>
        <taxon>Bacteria</taxon>
        <taxon>Bacillati</taxon>
        <taxon>Actinomycetota</taxon>
        <taxon>Actinomycetes</taxon>
        <taxon>Streptosporangiales</taxon>
        <taxon>Thermomonosporaceae</taxon>
        <taxon>Actinomadura</taxon>
    </lineage>
</organism>
<dbReference type="GO" id="GO:0004144">
    <property type="term" value="F:diacylglycerol O-acyltransferase activity"/>
    <property type="evidence" value="ECO:0007669"/>
    <property type="project" value="UniProtKB-EC"/>
</dbReference>
<dbReference type="UniPathway" id="UPA00282"/>
<evidence type="ECO:0000256" key="5">
    <source>
        <dbReference type="ARBA" id="ARBA00022516"/>
    </source>
</evidence>
<dbReference type="PANTHER" id="PTHR31650:SF1">
    <property type="entry name" value="WAX ESTER SYNTHASE_DIACYLGLYCEROL ACYLTRANSFERASE 4-RELATED"/>
    <property type="match status" value="1"/>
</dbReference>
<sequence>MRPSRAFGVGAWRLPQRMNTLDTLMWRCRADPRLHSPLVCLILLDRTPDWECWAATHDWVTRMLPRLRQRAVAPLLPSGLGRWETDPGFDLGRHLWRTRLPGPGGRRQLLDLVQMVTATPFDEGRPPWDSVLVEDVRWEDGAPGAAWILKVHHCVSDGPTLGFWLTRVLGRTAEPDPDRPQPPPMPPRPPAGLLRPIGLPGAPLPGPAALVRPAREVWRAARRPRRTVMETIRAVRTIGELMPRRVGEPSALLENRGTARRPAVLSMPLDPMRAAARLAQCSVNDAFIAALLGGFRHYHERHGAVMDSLSIAMPISLRRADSPRTGNRFGGIRFTGPMAEPDPRARMVAVRDSIAAASAAFAPGGLDVLLNALNRLPTPVVTDLVARLGNSYDLQASQVAGIYRPSYMAGAAVTDAYCFGPVPGCAVMALLLVHRDKCSIAFTLDSAAVTDTDSFMRSMDTAFHEVMETARNAGGTGAREKS</sequence>
<evidence type="ECO:0000256" key="9">
    <source>
        <dbReference type="ARBA" id="ARBA00023315"/>
    </source>
</evidence>
<dbReference type="PANTHER" id="PTHR31650">
    <property type="entry name" value="O-ACYLTRANSFERASE (WSD1-LIKE) FAMILY PROTEIN"/>
    <property type="match status" value="1"/>
</dbReference>
<dbReference type="GO" id="GO:0001666">
    <property type="term" value="P:response to hypoxia"/>
    <property type="evidence" value="ECO:0007669"/>
    <property type="project" value="TreeGrafter"/>
</dbReference>
<gene>
    <name evidence="14" type="ORF">E1298_00310</name>
</gene>
<keyword evidence="5" id="KW-0444">Lipid biosynthesis</keyword>
<dbReference type="InterPro" id="IPR045034">
    <property type="entry name" value="O-acyltransferase_WSD1-like"/>
</dbReference>
<accession>A0A4R5CEY6</accession>
<comment type="similarity">
    <text evidence="3">Belongs to the long-chain O-acyltransferase family.</text>
</comment>
<dbReference type="Pfam" id="PF06974">
    <property type="entry name" value="WS_DGAT_C"/>
    <property type="match status" value="1"/>
</dbReference>
<evidence type="ECO:0000256" key="4">
    <source>
        <dbReference type="ARBA" id="ARBA00013244"/>
    </source>
</evidence>
<keyword evidence="8" id="KW-0443">Lipid metabolism</keyword>
<name>A0A4R5CEY6_9ACTN</name>
<comment type="pathway">
    <text evidence="2">Lipid metabolism.</text>
</comment>
<dbReference type="EMBL" id="SMKU01000001">
    <property type="protein sequence ID" value="TDD98145.1"/>
    <property type="molecule type" value="Genomic_DNA"/>
</dbReference>
<dbReference type="GO" id="GO:0019432">
    <property type="term" value="P:triglyceride biosynthetic process"/>
    <property type="evidence" value="ECO:0007669"/>
    <property type="project" value="UniProtKB-UniPathway"/>
</dbReference>
<feature type="compositionally biased region" description="Pro residues" evidence="11">
    <location>
        <begin position="180"/>
        <end position="190"/>
    </location>
</feature>
<dbReference type="GO" id="GO:0051701">
    <property type="term" value="P:biological process involved in interaction with host"/>
    <property type="evidence" value="ECO:0007669"/>
    <property type="project" value="TreeGrafter"/>
</dbReference>
<evidence type="ECO:0000256" key="2">
    <source>
        <dbReference type="ARBA" id="ARBA00005189"/>
    </source>
</evidence>
<feature type="domain" description="O-acyltransferase WSD1 C-terminal" evidence="13">
    <location>
        <begin position="326"/>
        <end position="465"/>
    </location>
</feature>
<evidence type="ECO:0000313" key="14">
    <source>
        <dbReference type="EMBL" id="TDD98145.1"/>
    </source>
</evidence>
<dbReference type="SUPFAM" id="SSF52777">
    <property type="entry name" value="CoA-dependent acyltransferases"/>
    <property type="match status" value="1"/>
</dbReference>
<dbReference type="Pfam" id="PF03007">
    <property type="entry name" value="WS_DGAT_cat"/>
    <property type="match status" value="1"/>
</dbReference>
<dbReference type="EC" id="2.3.1.20" evidence="4"/>
<keyword evidence="9" id="KW-0012">Acyltransferase</keyword>
<comment type="caution">
    <text evidence="14">The sequence shown here is derived from an EMBL/GenBank/DDBJ whole genome shotgun (WGS) entry which is preliminary data.</text>
</comment>